<name>A0A0V1M2T6_9BILA</name>
<proteinExistence type="predicted"/>
<protein>
    <submittedName>
        <fullName evidence="1">Uncharacterized protein</fullName>
    </submittedName>
</protein>
<keyword evidence="2" id="KW-1185">Reference proteome</keyword>
<gene>
    <name evidence="1" type="ORF">T10_913</name>
</gene>
<dbReference type="EMBL" id="JYDO01000315">
    <property type="protein sequence ID" value="KRZ65650.1"/>
    <property type="molecule type" value="Genomic_DNA"/>
</dbReference>
<comment type="caution">
    <text evidence="1">The sequence shown here is derived from an EMBL/GenBank/DDBJ whole genome shotgun (WGS) entry which is preliminary data.</text>
</comment>
<organism evidence="1 2">
    <name type="scientific">Trichinella papuae</name>
    <dbReference type="NCBI Taxonomy" id="268474"/>
    <lineage>
        <taxon>Eukaryota</taxon>
        <taxon>Metazoa</taxon>
        <taxon>Ecdysozoa</taxon>
        <taxon>Nematoda</taxon>
        <taxon>Enoplea</taxon>
        <taxon>Dorylaimia</taxon>
        <taxon>Trichinellida</taxon>
        <taxon>Trichinellidae</taxon>
        <taxon>Trichinella</taxon>
    </lineage>
</organism>
<evidence type="ECO:0000313" key="1">
    <source>
        <dbReference type="EMBL" id="KRZ65650.1"/>
    </source>
</evidence>
<accession>A0A0V1M2T6</accession>
<evidence type="ECO:0000313" key="2">
    <source>
        <dbReference type="Proteomes" id="UP000054843"/>
    </source>
</evidence>
<dbReference type="Proteomes" id="UP000054843">
    <property type="component" value="Unassembled WGS sequence"/>
</dbReference>
<dbReference type="AlphaFoldDB" id="A0A0V1M2T6"/>
<sequence length="70" mass="7808">MPATAVVHIHLGDQPAVHHTVLAVQKILYPCLLVNDFHHKYGYAIHSIRGPAAQQLLKRLGLDETKLFTT</sequence>
<reference evidence="1 2" key="1">
    <citation type="submission" date="2015-01" db="EMBL/GenBank/DDBJ databases">
        <title>Evolution of Trichinella species and genotypes.</title>
        <authorList>
            <person name="Korhonen P.K."/>
            <person name="Edoardo P."/>
            <person name="Giuseppe L.R."/>
            <person name="Gasser R.B."/>
        </authorList>
    </citation>
    <scope>NUCLEOTIDE SEQUENCE [LARGE SCALE GENOMIC DNA]</scope>
    <source>
        <strain evidence="1">ISS1980</strain>
    </source>
</reference>